<dbReference type="EnsemblPlants" id="PGSC0003DMT400030281">
    <property type="protein sequence ID" value="PGSC0003DMT400030281"/>
    <property type="gene ID" value="PGSC0003DMG400011582"/>
</dbReference>
<comment type="subcellular location">
    <subcellularLocation>
        <location evidence="1 6">Secreted</location>
    </subcellularLocation>
</comment>
<name>M1AU01_SOLTU</name>
<dbReference type="GeneID" id="102594052"/>
<proteinExistence type="inferred from homology"/>
<dbReference type="PANTHER" id="PTHR31232:SF108">
    <property type="entry name" value="S-PROTEIN HOMOLOG"/>
    <property type="match status" value="1"/>
</dbReference>
<dbReference type="AlphaFoldDB" id="M1AU01"/>
<dbReference type="GO" id="GO:0005576">
    <property type="term" value="C:extracellular region"/>
    <property type="evidence" value="ECO:0007669"/>
    <property type="project" value="UniProtKB-SubCell"/>
</dbReference>
<evidence type="ECO:0000313" key="7">
    <source>
        <dbReference type="EnsemblPlants" id="PGSC0003DMT400030281"/>
    </source>
</evidence>
<dbReference type="PaxDb" id="4113-PGSC0003DMT400030281"/>
<dbReference type="InterPro" id="IPR010264">
    <property type="entry name" value="Self-incomp_S1"/>
</dbReference>
<dbReference type="PANTHER" id="PTHR31232">
    <property type="match status" value="1"/>
</dbReference>
<evidence type="ECO:0000256" key="6">
    <source>
        <dbReference type="RuleBase" id="RU367044"/>
    </source>
</evidence>
<evidence type="ECO:0000256" key="4">
    <source>
        <dbReference type="ARBA" id="ARBA00022525"/>
    </source>
</evidence>
<dbReference type="eggNOG" id="ENOG502SVF6">
    <property type="taxonomic scope" value="Eukaryota"/>
</dbReference>
<organism evidence="7 8">
    <name type="scientific">Solanum tuberosum</name>
    <name type="common">Potato</name>
    <dbReference type="NCBI Taxonomy" id="4113"/>
    <lineage>
        <taxon>Eukaryota</taxon>
        <taxon>Viridiplantae</taxon>
        <taxon>Streptophyta</taxon>
        <taxon>Embryophyta</taxon>
        <taxon>Tracheophyta</taxon>
        <taxon>Spermatophyta</taxon>
        <taxon>Magnoliopsida</taxon>
        <taxon>eudicotyledons</taxon>
        <taxon>Gunneridae</taxon>
        <taxon>Pentapetalae</taxon>
        <taxon>asterids</taxon>
        <taxon>lamiids</taxon>
        <taxon>Solanales</taxon>
        <taxon>Solanaceae</taxon>
        <taxon>Solanoideae</taxon>
        <taxon>Solaneae</taxon>
        <taxon>Solanum</taxon>
    </lineage>
</organism>
<sequence length="154" mass="18317">MALYFNNIFFFLLLLLITPNLDLSLAKGCFLSPIYQVHIINKLPSNTPQLQVHCASKDDEIANDYLDIDEDLHWSFCESFFENTLYFCHFWWGSMNKSITVFDDAGSCVHHGLYANYLNYCKWEVRQDGFYLEMYNTTDIKNTSYFMYHNNYWS</sequence>
<evidence type="ECO:0000256" key="5">
    <source>
        <dbReference type="ARBA" id="ARBA00022729"/>
    </source>
</evidence>
<dbReference type="RefSeq" id="XP_006340924.1">
    <property type="nucleotide sequence ID" value="XM_006340862.1"/>
</dbReference>
<evidence type="ECO:0000313" key="8">
    <source>
        <dbReference type="Proteomes" id="UP000011115"/>
    </source>
</evidence>
<dbReference type="HOGENOM" id="CLU_125658_1_0_1"/>
<dbReference type="Gramene" id="PGSC0003DMT400030281">
    <property type="protein sequence ID" value="PGSC0003DMT400030281"/>
    <property type="gene ID" value="PGSC0003DMG400011582"/>
</dbReference>
<keyword evidence="3 6" id="KW-0713">Self-incompatibility</keyword>
<gene>
    <name evidence="7" type="primary">LOC102594052</name>
</gene>
<evidence type="ECO:0000256" key="1">
    <source>
        <dbReference type="ARBA" id="ARBA00004613"/>
    </source>
</evidence>
<dbReference type="GO" id="GO:0060320">
    <property type="term" value="P:rejection of self pollen"/>
    <property type="evidence" value="ECO:0007669"/>
    <property type="project" value="UniProtKB-KW"/>
</dbReference>
<reference evidence="7" key="2">
    <citation type="submission" date="2015-06" db="UniProtKB">
        <authorList>
            <consortium name="EnsemblPlants"/>
        </authorList>
    </citation>
    <scope>IDENTIFICATION</scope>
    <source>
        <strain evidence="7">DM1-3 516 R44</strain>
    </source>
</reference>
<dbReference type="Proteomes" id="UP000011115">
    <property type="component" value="Unassembled WGS sequence"/>
</dbReference>
<dbReference type="OMA" id="CKWEVRQ"/>
<protein>
    <recommendedName>
        <fullName evidence="6">S-protein homolog</fullName>
    </recommendedName>
</protein>
<dbReference type="OrthoDB" id="1289429at2759"/>
<comment type="similarity">
    <text evidence="2 6">Belongs to the plant self-incompatibility (S1) protein family.</text>
</comment>
<keyword evidence="4 6" id="KW-0964">Secreted</keyword>
<reference evidence="8" key="1">
    <citation type="journal article" date="2011" name="Nature">
        <title>Genome sequence and analysis of the tuber crop potato.</title>
        <authorList>
            <consortium name="The Potato Genome Sequencing Consortium"/>
        </authorList>
    </citation>
    <scope>NUCLEOTIDE SEQUENCE [LARGE SCALE GENOMIC DNA]</scope>
    <source>
        <strain evidence="8">cv. DM1-3 516 R44</strain>
    </source>
</reference>
<dbReference type="InParanoid" id="M1AU01"/>
<evidence type="ECO:0000256" key="2">
    <source>
        <dbReference type="ARBA" id="ARBA00005581"/>
    </source>
</evidence>
<keyword evidence="5 6" id="KW-0732">Signal</keyword>
<feature type="signal peptide" evidence="6">
    <location>
        <begin position="1"/>
        <end position="26"/>
    </location>
</feature>
<dbReference type="KEGG" id="sot:102594052"/>
<accession>M1AU01</accession>
<evidence type="ECO:0000256" key="3">
    <source>
        <dbReference type="ARBA" id="ARBA00022471"/>
    </source>
</evidence>
<dbReference type="Pfam" id="PF05938">
    <property type="entry name" value="Self-incomp_S1"/>
    <property type="match status" value="1"/>
</dbReference>
<feature type="chain" id="PRO_5025098476" description="S-protein homolog" evidence="6">
    <location>
        <begin position="27"/>
        <end position="154"/>
    </location>
</feature>
<keyword evidence="8" id="KW-1185">Reference proteome</keyword>